<evidence type="ECO:0000313" key="2">
    <source>
        <dbReference type="EMBL" id="KAG0725683.1"/>
    </source>
</evidence>
<feature type="compositionally biased region" description="Polar residues" evidence="1">
    <location>
        <begin position="133"/>
        <end position="150"/>
    </location>
</feature>
<feature type="region of interest" description="Disordered" evidence="1">
    <location>
        <begin position="1"/>
        <end position="150"/>
    </location>
</feature>
<feature type="compositionally biased region" description="Basic and acidic residues" evidence="1">
    <location>
        <begin position="84"/>
        <end position="103"/>
    </location>
</feature>
<reference evidence="2" key="1">
    <citation type="submission" date="2020-07" db="EMBL/GenBank/DDBJ databases">
        <title>The High-quality genome of the commercially important snow crab, Chionoecetes opilio.</title>
        <authorList>
            <person name="Jeong J.-H."/>
            <person name="Ryu S."/>
        </authorList>
    </citation>
    <scope>NUCLEOTIDE SEQUENCE</scope>
    <source>
        <strain evidence="2">MADBK_172401_WGS</strain>
        <tissue evidence="2">Digestive gland</tissue>
    </source>
</reference>
<dbReference type="Proteomes" id="UP000770661">
    <property type="component" value="Unassembled WGS sequence"/>
</dbReference>
<comment type="caution">
    <text evidence="2">The sequence shown here is derived from an EMBL/GenBank/DDBJ whole genome shotgun (WGS) entry which is preliminary data.</text>
</comment>
<dbReference type="EMBL" id="JACEEZ010005375">
    <property type="protein sequence ID" value="KAG0725683.1"/>
    <property type="molecule type" value="Genomic_DNA"/>
</dbReference>
<evidence type="ECO:0000313" key="3">
    <source>
        <dbReference type="Proteomes" id="UP000770661"/>
    </source>
</evidence>
<dbReference type="AlphaFoldDB" id="A0A8J4YFP5"/>
<protein>
    <submittedName>
        <fullName evidence="2">Uncharacterized protein</fullName>
    </submittedName>
</protein>
<keyword evidence="3" id="KW-1185">Reference proteome</keyword>
<feature type="compositionally biased region" description="Polar residues" evidence="1">
    <location>
        <begin position="104"/>
        <end position="119"/>
    </location>
</feature>
<organism evidence="2 3">
    <name type="scientific">Chionoecetes opilio</name>
    <name type="common">Atlantic snow crab</name>
    <name type="synonym">Cancer opilio</name>
    <dbReference type="NCBI Taxonomy" id="41210"/>
    <lineage>
        <taxon>Eukaryota</taxon>
        <taxon>Metazoa</taxon>
        <taxon>Ecdysozoa</taxon>
        <taxon>Arthropoda</taxon>
        <taxon>Crustacea</taxon>
        <taxon>Multicrustacea</taxon>
        <taxon>Malacostraca</taxon>
        <taxon>Eumalacostraca</taxon>
        <taxon>Eucarida</taxon>
        <taxon>Decapoda</taxon>
        <taxon>Pleocyemata</taxon>
        <taxon>Brachyura</taxon>
        <taxon>Eubrachyura</taxon>
        <taxon>Majoidea</taxon>
        <taxon>Majidae</taxon>
        <taxon>Chionoecetes</taxon>
    </lineage>
</organism>
<proteinExistence type="predicted"/>
<name>A0A8J4YFP5_CHIOP</name>
<sequence>MMTNREDKEFLLAQREPGRRGKEGRRRFRPCCSGDEAISSLGKGRAFSARKQEEAAASSSVAQLESSPSSSSNTSALSQMKNTEQLEERACEAGEKGHEEHRLSSNGGHAGSNQVTDRSGTYVLTGKPHVAQARTSKSSTSTAHPSDANA</sequence>
<gene>
    <name evidence="2" type="ORF">GWK47_038131</name>
</gene>
<feature type="compositionally biased region" description="Basic and acidic residues" evidence="1">
    <location>
        <begin position="1"/>
        <end position="21"/>
    </location>
</feature>
<feature type="compositionally biased region" description="Low complexity" evidence="1">
    <location>
        <begin position="55"/>
        <end position="78"/>
    </location>
</feature>
<accession>A0A8J4YFP5</accession>
<evidence type="ECO:0000256" key="1">
    <source>
        <dbReference type="SAM" id="MobiDB-lite"/>
    </source>
</evidence>